<organism evidence="1">
    <name type="scientific">marine sediment metagenome</name>
    <dbReference type="NCBI Taxonomy" id="412755"/>
    <lineage>
        <taxon>unclassified sequences</taxon>
        <taxon>metagenomes</taxon>
        <taxon>ecological metagenomes</taxon>
    </lineage>
</organism>
<protein>
    <submittedName>
        <fullName evidence="1">Uncharacterized protein</fullName>
    </submittedName>
</protein>
<proteinExistence type="predicted"/>
<accession>A0A0F9PL75</accession>
<dbReference type="InterPro" id="IPR053751">
    <property type="entry name" value="Viral_Major_Capsid_sf"/>
</dbReference>
<dbReference type="EMBL" id="LAZR01002370">
    <property type="protein sequence ID" value="KKN30924.1"/>
    <property type="molecule type" value="Genomic_DNA"/>
</dbReference>
<sequence length="376" mass="41832">MIHRERCIVLLIHLLKEKAEMKLHKRYLGCINWPGENQVMTFSLPRNYALVALEFELVADLTRTSTAGDGGGPKDSAPAQLIKNMDVIVNGSDTIKHMDFETLHRKNEQQFGTRPRIYSEDWSGYANAADKVLKVASRLSFAMPRAIAQVDTLLDTSALSSLDLVVTWGAGLDTMNDTWPGSGGSAESVTVNDAKLHITAVEYIGVVAGTNFALWKENWMRKEVVGVDNAFQIKLPFGSNINYRSILLKTHSDGDQVDTIMPYNGLATLNKMTLKSGTEVYLFEVAQLLQVQNRLQHSLSVPERTASAAALNHRLQELVLEGYYYIDFCRDGRLSEMLDTSMLSDLELTLEVANPGAADYVDVYFDHLFPPPKVTA</sequence>
<dbReference type="AlphaFoldDB" id="A0A0F9PL75"/>
<evidence type="ECO:0000313" key="1">
    <source>
        <dbReference type="EMBL" id="KKN30924.1"/>
    </source>
</evidence>
<dbReference type="Gene3D" id="2.60.120.730">
    <property type="match status" value="1"/>
</dbReference>
<name>A0A0F9PL75_9ZZZZ</name>
<gene>
    <name evidence="1" type="ORF">LCGC14_0829150</name>
</gene>
<comment type="caution">
    <text evidence="1">The sequence shown here is derived from an EMBL/GenBank/DDBJ whole genome shotgun (WGS) entry which is preliminary data.</text>
</comment>
<reference evidence="1" key="1">
    <citation type="journal article" date="2015" name="Nature">
        <title>Complex archaea that bridge the gap between prokaryotes and eukaryotes.</title>
        <authorList>
            <person name="Spang A."/>
            <person name="Saw J.H."/>
            <person name="Jorgensen S.L."/>
            <person name="Zaremba-Niedzwiedzka K."/>
            <person name="Martijn J."/>
            <person name="Lind A.E."/>
            <person name="van Eijk R."/>
            <person name="Schleper C."/>
            <person name="Guy L."/>
            <person name="Ettema T.J."/>
        </authorList>
    </citation>
    <scope>NUCLEOTIDE SEQUENCE</scope>
</reference>